<gene>
    <name evidence="2" type="ORF">PIIN_09256</name>
</gene>
<name>G4TVC9_SERID</name>
<reference evidence="2 3" key="1">
    <citation type="journal article" date="2011" name="PLoS Pathog.">
        <title>Endophytic Life Strategies Decoded by Genome and Transcriptome Analyses of the Mutualistic Root Symbiont Piriformospora indica.</title>
        <authorList>
            <person name="Zuccaro A."/>
            <person name="Lahrmann U."/>
            <person name="Guldener U."/>
            <person name="Langen G."/>
            <person name="Pfiffi S."/>
            <person name="Biedenkopf D."/>
            <person name="Wong P."/>
            <person name="Samans B."/>
            <person name="Grimm C."/>
            <person name="Basiewicz M."/>
            <person name="Murat C."/>
            <person name="Martin F."/>
            <person name="Kogel K.H."/>
        </authorList>
    </citation>
    <scope>NUCLEOTIDE SEQUENCE [LARGE SCALE GENOMIC DNA]</scope>
    <source>
        <strain evidence="2 3">DSM 11827</strain>
    </source>
</reference>
<feature type="region of interest" description="Disordered" evidence="1">
    <location>
        <begin position="129"/>
        <end position="158"/>
    </location>
</feature>
<feature type="compositionally biased region" description="Polar residues" evidence="1">
    <location>
        <begin position="1"/>
        <end position="12"/>
    </location>
</feature>
<sequence>MAYLTRQGQQPFTDARKRRYKDKSGVIRIVGEAVPAPPRRVSPQSLPSDTPGIPSSQPAEELSLEEWAALQPREDLLEPSTQSTNSGTHLAIDTELHLEETFISPLTPSSSSTVTSKQKTPQVLVYNSDSSISDSEDSPQQRRHPSIPLQETPLKVPDGDAPEIRFTLDGIHSFESSPAPDTHICGSVLSSDNEDMHSPPRNFQNFDYPSPPHPFTSLDYADGLNLFDELVMPMLAAEHSDSASDEESSVEFNGQPFDVTRFEFWPEEVVRFENQGLEWVISRLE</sequence>
<keyword evidence="3" id="KW-1185">Reference proteome</keyword>
<dbReference type="AlphaFoldDB" id="G4TVC9"/>
<dbReference type="EMBL" id="CAFZ01000422">
    <property type="protein sequence ID" value="CCA75272.1"/>
    <property type="molecule type" value="Genomic_DNA"/>
</dbReference>
<evidence type="ECO:0000313" key="2">
    <source>
        <dbReference type="EMBL" id="CCA75272.1"/>
    </source>
</evidence>
<comment type="caution">
    <text evidence="2">The sequence shown here is derived from an EMBL/GenBank/DDBJ whole genome shotgun (WGS) entry which is preliminary data.</text>
</comment>
<dbReference type="Proteomes" id="UP000007148">
    <property type="component" value="Unassembled WGS sequence"/>
</dbReference>
<organism evidence="2 3">
    <name type="scientific">Serendipita indica (strain DSM 11827)</name>
    <name type="common">Root endophyte fungus</name>
    <name type="synonym">Piriformospora indica</name>
    <dbReference type="NCBI Taxonomy" id="1109443"/>
    <lineage>
        <taxon>Eukaryota</taxon>
        <taxon>Fungi</taxon>
        <taxon>Dikarya</taxon>
        <taxon>Basidiomycota</taxon>
        <taxon>Agaricomycotina</taxon>
        <taxon>Agaricomycetes</taxon>
        <taxon>Sebacinales</taxon>
        <taxon>Serendipitaceae</taxon>
        <taxon>Serendipita</taxon>
    </lineage>
</organism>
<dbReference type="HOGENOM" id="CLU_977009_0_0_1"/>
<proteinExistence type="predicted"/>
<evidence type="ECO:0000256" key="1">
    <source>
        <dbReference type="SAM" id="MobiDB-lite"/>
    </source>
</evidence>
<feature type="region of interest" description="Disordered" evidence="1">
    <location>
        <begin position="1"/>
        <end position="63"/>
    </location>
</feature>
<protein>
    <submittedName>
        <fullName evidence="2">Uncharacterized protein</fullName>
    </submittedName>
</protein>
<dbReference type="InParanoid" id="G4TVC9"/>
<accession>G4TVC9</accession>
<evidence type="ECO:0000313" key="3">
    <source>
        <dbReference type="Proteomes" id="UP000007148"/>
    </source>
</evidence>
<feature type="compositionally biased region" description="Polar residues" evidence="1">
    <location>
        <begin position="42"/>
        <end position="58"/>
    </location>
</feature>